<dbReference type="PANTHER" id="PTHR10804:SF11">
    <property type="entry name" value="PROLIFERATION-ASSOCIATED PROTEIN 2G4"/>
    <property type="match status" value="1"/>
</dbReference>
<sequence>MMSQTPYTMDEEHSLSLLIAVIRDSHPPNSVKSVCFSFQIDLGVHIDGYIATAANTVVVGASPTNKVTGKHAALLKATYEAMEVAIRMLQPGNKNMDITAAIDKLVLC</sequence>
<dbReference type="Gene3D" id="3.90.230.10">
    <property type="entry name" value="Creatinase/methionine aminopeptidase superfamily"/>
    <property type="match status" value="1"/>
</dbReference>
<gene>
    <name evidence="3" type="ORF">ANCCAN_15794</name>
</gene>
<dbReference type="PANTHER" id="PTHR10804">
    <property type="entry name" value="PROTEASE FAMILY M24 METHIONYL AMINOPEPTIDASE, AMINOPEPTIDASE P"/>
    <property type="match status" value="1"/>
</dbReference>
<evidence type="ECO:0000259" key="2">
    <source>
        <dbReference type="Pfam" id="PF00557"/>
    </source>
</evidence>
<evidence type="ECO:0000313" key="3">
    <source>
        <dbReference type="EMBL" id="RCN38278.1"/>
    </source>
</evidence>
<feature type="domain" description="Peptidase M24" evidence="2">
    <location>
        <begin position="39"/>
        <end position="105"/>
    </location>
</feature>
<accession>A0A368G3K5</accession>
<dbReference type="STRING" id="29170.A0A368G3K5"/>
<protein>
    <recommendedName>
        <fullName evidence="2">Peptidase M24 domain-containing protein</fullName>
    </recommendedName>
</protein>
<evidence type="ECO:0000256" key="1">
    <source>
        <dbReference type="ARBA" id="ARBA00007319"/>
    </source>
</evidence>
<comment type="caution">
    <text evidence="3">The sequence shown here is derived from an EMBL/GenBank/DDBJ whole genome shotgun (WGS) entry which is preliminary data.</text>
</comment>
<dbReference type="Proteomes" id="UP000252519">
    <property type="component" value="Unassembled WGS sequence"/>
</dbReference>
<organism evidence="3 4">
    <name type="scientific">Ancylostoma caninum</name>
    <name type="common">Dog hookworm</name>
    <dbReference type="NCBI Taxonomy" id="29170"/>
    <lineage>
        <taxon>Eukaryota</taxon>
        <taxon>Metazoa</taxon>
        <taxon>Ecdysozoa</taxon>
        <taxon>Nematoda</taxon>
        <taxon>Chromadorea</taxon>
        <taxon>Rhabditida</taxon>
        <taxon>Rhabditina</taxon>
        <taxon>Rhabditomorpha</taxon>
        <taxon>Strongyloidea</taxon>
        <taxon>Ancylostomatidae</taxon>
        <taxon>Ancylostomatinae</taxon>
        <taxon>Ancylostoma</taxon>
    </lineage>
</organism>
<keyword evidence="4" id="KW-1185">Reference proteome</keyword>
<dbReference type="SUPFAM" id="SSF55920">
    <property type="entry name" value="Creatinase/aminopeptidase"/>
    <property type="match status" value="1"/>
</dbReference>
<evidence type="ECO:0000313" key="4">
    <source>
        <dbReference type="Proteomes" id="UP000252519"/>
    </source>
</evidence>
<dbReference type="InterPro" id="IPR036005">
    <property type="entry name" value="Creatinase/aminopeptidase-like"/>
</dbReference>
<dbReference type="Pfam" id="PF00557">
    <property type="entry name" value="Peptidase_M24"/>
    <property type="match status" value="1"/>
</dbReference>
<reference evidence="3 4" key="1">
    <citation type="submission" date="2014-10" db="EMBL/GenBank/DDBJ databases">
        <title>Draft genome of the hookworm Ancylostoma caninum.</title>
        <authorList>
            <person name="Mitreva M."/>
        </authorList>
    </citation>
    <scope>NUCLEOTIDE SEQUENCE [LARGE SCALE GENOMIC DNA]</scope>
    <source>
        <strain evidence="3 4">Baltimore</strain>
    </source>
</reference>
<dbReference type="InterPro" id="IPR047113">
    <property type="entry name" value="PA2G4/ARX1"/>
</dbReference>
<proteinExistence type="inferred from homology"/>
<dbReference type="AlphaFoldDB" id="A0A368G3K5"/>
<name>A0A368G3K5_ANCCA</name>
<dbReference type="EMBL" id="JOJR01000411">
    <property type="protein sequence ID" value="RCN38278.1"/>
    <property type="molecule type" value="Genomic_DNA"/>
</dbReference>
<comment type="similarity">
    <text evidence="1">Belongs to the peptidase M24 family.</text>
</comment>
<dbReference type="InterPro" id="IPR000994">
    <property type="entry name" value="Pept_M24"/>
</dbReference>
<dbReference type="OrthoDB" id="5847352at2759"/>